<keyword evidence="3" id="KW-0963">Cytoplasm</keyword>
<dbReference type="InterPro" id="IPR008922">
    <property type="entry name" value="Di-copper_centre_dom_sf"/>
</dbReference>
<protein>
    <submittedName>
        <fullName evidence="9">Threonine-type endopeptidase</fullName>
    </submittedName>
</protein>
<dbReference type="Gene3D" id="1.10.1280.10">
    <property type="entry name" value="Di-copper center containing domain from catechol oxidase"/>
    <property type="match status" value="1"/>
</dbReference>
<dbReference type="InterPro" id="IPR002227">
    <property type="entry name" value="Tyrosinase_Cu-bd"/>
</dbReference>
<dbReference type="PANTHER" id="PTHR11599">
    <property type="entry name" value="PROTEASOME SUBUNIT ALPHA/BETA"/>
    <property type="match status" value="1"/>
</dbReference>
<dbReference type="Pfam" id="PF00227">
    <property type="entry name" value="Proteasome"/>
    <property type="match status" value="1"/>
</dbReference>
<dbReference type="InterPro" id="IPR023332">
    <property type="entry name" value="Proteasome_alpha-type"/>
</dbReference>
<dbReference type="InterPro" id="IPR029055">
    <property type="entry name" value="Ntn_hydrolases_N"/>
</dbReference>
<feature type="region of interest" description="Disordered" evidence="7">
    <location>
        <begin position="884"/>
        <end position="919"/>
    </location>
</feature>
<accession>A0ABR1FQU3</accession>
<dbReference type="Gene3D" id="3.60.20.10">
    <property type="entry name" value="Glutamine Phosphoribosylpyrophosphate, subunit 1, domain 1"/>
    <property type="match status" value="1"/>
</dbReference>
<evidence type="ECO:0000259" key="8">
    <source>
        <dbReference type="PROSITE" id="PS00388"/>
    </source>
</evidence>
<keyword evidence="5" id="KW-0539">Nucleus</keyword>
<evidence type="ECO:0000256" key="1">
    <source>
        <dbReference type="ARBA" id="ARBA00004123"/>
    </source>
</evidence>
<evidence type="ECO:0000256" key="2">
    <source>
        <dbReference type="ARBA" id="ARBA00004496"/>
    </source>
</evidence>
<dbReference type="SUPFAM" id="SSF56235">
    <property type="entry name" value="N-terminal nucleophile aminohydrolases (Ntn hydrolases)"/>
    <property type="match status" value="1"/>
</dbReference>
<feature type="domain" description="Proteasome alpha-type subunits" evidence="8">
    <location>
        <begin position="6"/>
        <end position="28"/>
    </location>
</feature>
<reference evidence="9 10" key="1">
    <citation type="submission" date="2024-03" db="EMBL/GenBank/DDBJ databases">
        <title>Aureococcus anophagefferens CCMP1851 and Kratosvirus quantuckense: Draft genome of a second virus-susceptible host strain in the model system.</title>
        <authorList>
            <person name="Chase E."/>
            <person name="Truchon A.R."/>
            <person name="Schepens W."/>
            <person name="Wilhelm S.W."/>
        </authorList>
    </citation>
    <scope>NUCLEOTIDE SEQUENCE [LARGE SCALE GENOMIC DNA]</scope>
    <source>
        <strain evidence="9 10">CCMP1851</strain>
    </source>
</reference>
<evidence type="ECO:0000256" key="4">
    <source>
        <dbReference type="ARBA" id="ARBA00022942"/>
    </source>
</evidence>
<keyword evidence="4 6" id="KW-0647">Proteasome</keyword>
<dbReference type="Proteomes" id="UP001363151">
    <property type="component" value="Unassembled WGS sequence"/>
</dbReference>
<proteinExistence type="inferred from homology"/>
<sequence>MFRSQYDTDVTVWSPQGRLLQVEYAMEAVKQGSACLGIVGEGCVVLAALKRQPNELSGYQRKLLKIDEHMTIAVAGLNADARTLAKTMRTECLNHRYVYGAPLQGARLVLDIADKYQRCTQMYVRRPYGVGLLVACVDATGPHLYETCPSGNYNEYVAVAIGARAQSAKTYLEKHVDAFKGCGVDELCKHALKGLAGCVAGDKELDAASASLAIVSFDAAAGEAATQIIEDGDVQKYLDTVEIDAAAAQAENMAVDDAPAADAMETEGYGRLNTSYYPFLFGKADAVLVEPHRDYVLRIEGGARGDDAWSGVASGAGPDLNVRFNKTGIYRFLTVAETGALGVASALNATLVVQVSTADGVEIYGDRYKDIHHVAVIHNDLAGNNMCDFIHGATGYAFVTAHAALGGMVEQAMQAVDPSVSMPYWDYTLDKWLYTDRAPNGQHKSHGSRDLLRLWESPVWTADFFGASDEDTGVIVDGAWAHTKVPLLSERLFNDSGFAGHFRTNGFASCYGQTDDVCTYPALSLLRQKKASTMHQGNAFGLLRSPWNQRGEPTVVRSRKMCGSANNAQFPDCVAWAQQQGMYTSFADYMIQLQVSPHGTVHVFAGGAFGDCSAKYDELGKIVIDHHYLDQIKDKSSDLQKNLWMGGAKSCPSRGECAGLRQKECGCRCHGLGALQAGYDNSTLNAQDIADSKLWKQVVAGAFDGFREADRARAKLDLLGAPEKLRLLRTVCDVDVLTGDMLGSNSPMDVAFFATHTEVERMWQRFALSGNMTNSTWPYGPDSGTCPGQHPSYKLVWFDYELDSDDVGDDLEATLDSSTLSNVVWRDLLDPANPEYAVRVPYVYHDFEWEHCLHYSVEGVDASLMRPNDWIWNKRDDREESRGAIPNAHAHSDLGNVTRVQPNSHSPPAVTDDDYKEAY</sequence>
<evidence type="ECO:0000256" key="6">
    <source>
        <dbReference type="PROSITE-ProRule" id="PRU00808"/>
    </source>
</evidence>
<keyword evidence="10" id="KW-1185">Reference proteome</keyword>
<dbReference type="InterPro" id="IPR050115">
    <property type="entry name" value="Proteasome_alpha"/>
</dbReference>
<name>A0ABR1FQU3_AURAN</name>
<evidence type="ECO:0000256" key="3">
    <source>
        <dbReference type="ARBA" id="ARBA00022490"/>
    </source>
</evidence>
<dbReference type="InterPro" id="IPR035144">
    <property type="entry name" value="Proteasome_alpha1"/>
</dbReference>
<comment type="subcellular location">
    <subcellularLocation>
        <location evidence="2">Cytoplasm</location>
    </subcellularLocation>
    <subcellularLocation>
        <location evidence="1">Nucleus</location>
    </subcellularLocation>
</comment>
<comment type="similarity">
    <text evidence="6">Belongs to the peptidase T1A family.</text>
</comment>
<comment type="caution">
    <text evidence="9">The sequence shown here is derived from an EMBL/GenBank/DDBJ whole genome shotgun (WGS) entry which is preliminary data.</text>
</comment>
<evidence type="ECO:0000313" key="10">
    <source>
        <dbReference type="Proteomes" id="UP001363151"/>
    </source>
</evidence>
<dbReference type="PROSITE" id="PS51475">
    <property type="entry name" value="PROTEASOME_ALPHA_2"/>
    <property type="match status" value="1"/>
</dbReference>
<dbReference type="EMBL" id="JBBJCI010000288">
    <property type="protein sequence ID" value="KAK7235947.1"/>
    <property type="molecule type" value="Genomic_DNA"/>
</dbReference>
<dbReference type="InterPro" id="IPR000426">
    <property type="entry name" value="Proteasome_asu_N"/>
</dbReference>
<organism evidence="9 10">
    <name type="scientific">Aureococcus anophagefferens</name>
    <name type="common">Harmful bloom alga</name>
    <dbReference type="NCBI Taxonomy" id="44056"/>
    <lineage>
        <taxon>Eukaryota</taxon>
        <taxon>Sar</taxon>
        <taxon>Stramenopiles</taxon>
        <taxon>Ochrophyta</taxon>
        <taxon>Pelagophyceae</taxon>
        <taxon>Pelagomonadales</taxon>
        <taxon>Pelagomonadaceae</taxon>
        <taxon>Aureococcus</taxon>
    </lineage>
</organism>
<dbReference type="SMART" id="SM00948">
    <property type="entry name" value="Proteasome_A_N"/>
    <property type="match status" value="1"/>
</dbReference>
<gene>
    <name evidence="9" type="primary">PSMA1</name>
    <name evidence="9" type="ORF">SO694_0006518</name>
</gene>
<dbReference type="SUPFAM" id="SSF48056">
    <property type="entry name" value="Di-copper centre-containing domain"/>
    <property type="match status" value="1"/>
</dbReference>
<dbReference type="Pfam" id="PF00264">
    <property type="entry name" value="Tyrosinase"/>
    <property type="match status" value="1"/>
</dbReference>
<dbReference type="PROSITE" id="PS00388">
    <property type="entry name" value="PROTEASOME_ALPHA_1"/>
    <property type="match status" value="1"/>
</dbReference>
<dbReference type="CDD" id="cd03749">
    <property type="entry name" value="proteasome_alpha_type_1"/>
    <property type="match status" value="1"/>
</dbReference>
<evidence type="ECO:0000313" key="9">
    <source>
        <dbReference type="EMBL" id="KAK7235947.1"/>
    </source>
</evidence>
<evidence type="ECO:0000256" key="5">
    <source>
        <dbReference type="ARBA" id="ARBA00023242"/>
    </source>
</evidence>
<dbReference type="Pfam" id="PF10584">
    <property type="entry name" value="Proteasome_A_N"/>
    <property type="match status" value="1"/>
</dbReference>
<evidence type="ECO:0000256" key="7">
    <source>
        <dbReference type="SAM" id="MobiDB-lite"/>
    </source>
</evidence>
<dbReference type="InterPro" id="IPR001353">
    <property type="entry name" value="Proteasome_sua/b"/>
</dbReference>